<proteinExistence type="predicted"/>
<accession>G7YT16</accession>
<dbReference type="EMBL" id="DF144155">
    <property type="protein sequence ID" value="GAA56096.1"/>
    <property type="molecule type" value="Genomic_DNA"/>
</dbReference>
<gene>
    <name evidence="1" type="ORF">CLF_109897</name>
</gene>
<reference evidence="1" key="1">
    <citation type="journal article" date="2011" name="Genome Biol.">
        <title>The draft genome of the carcinogenic human liver fluke Clonorchis sinensis.</title>
        <authorList>
            <person name="Wang X."/>
            <person name="Chen W."/>
            <person name="Huang Y."/>
            <person name="Sun J."/>
            <person name="Men J."/>
            <person name="Liu H."/>
            <person name="Luo F."/>
            <person name="Guo L."/>
            <person name="Lv X."/>
            <person name="Deng C."/>
            <person name="Zhou C."/>
            <person name="Fan Y."/>
            <person name="Li X."/>
            <person name="Huang L."/>
            <person name="Hu Y."/>
            <person name="Liang C."/>
            <person name="Hu X."/>
            <person name="Xu J."/>
            <person name="Yu X."/>
        </authorList>
    </citation>
    <scope>NUCLEOTIDE SEQUENCE [LARGE SCALE GENOMIC DNA]</scope>
    <source>
        <strain evidence="1">Henan</strain>
    </source>
</reference>
<dbReference type="AlphaFoldDB" id="G7YT16"/>
<keyword evidence="2" id="KW-1185">Reference proteome</keyword>
<organism evidence="1 2">
    <name type="scientific">Clonorchis sinensis</name>
    <name type="common">Chinese liver fluke</name>
    <dbReference type="NCBI Taxonomy" id="79923"/>
    <lineage>
        <taxon>Eukaryota</taxon>
        <taxon>Metazoa</taxon>
        <taxon>Spiralia</taxon>
        <taxon>Lophotrochozoa</taxon>
        <taxon>Platyhelminthes</taxon>
        <taxon>Trematoda</taxon>
        <taxon>Digenea</taxon>
        <taxon>Opisthorchiida</taxon>
        <taxon>Opisthorchiata</taxon>
        <taxon>Opisthorchiidae</taxon>
        <taxon>Clonorchis</taxon>
    </lineage>
</organism>
<dbReference type="Proteomes" id="UP000008909">
    <property type="component" value="Unassembled WGS sequence"/>
</dbReference>
<reference key="2">
    <citation type="submission" date="2011-10" db="EMBL/GenBank/DDBJ databases">
        <title>The genome and transcriptome sequence of Clonorchis sinensis provide insights into the carcinogenic liver fluke.</title>
        <authorList>
            <person name="Wang X."/>
            <person name="Huang Y."/>
            <person name="Chen W."/>
            <person name="Liu H."/>
            <person name="Guo L."/>
            <person name="Chen Y."/>
            <person name="Luo F."/>
            <person name="Zhou W."/>
            <person name="Sun J."/>
            <person name="Mao Q."/>
            <person name="Liang P."/>
            <person name="Zhou C."/>
            <person name="Tian Y."/>
            <person name="Men J."/>
            <person name="Lv X."/>
            <person name="Huang L."/>
            <person name="Zhou J."/>
            <person name="Hu Y."/>
            <person name="Li R."/>
            <person name="Zhang F."/>
            <person name="Lei H."/>
            <person name="Li X."/>
            <person name="Hu X."/>
            <person name="Liang C."/>
            <person name="Xu J."/>
            <person name="Wu Z."/>
            <person name="Yu X."/>
        </authorList>
    </citation>
    <scope>NUCLEOTIDE SEQUENCE</scope>
    <source>
        <strain>Henan</strain>
    </source>
</reference>
<evidence type="ECO:0000313" key="1">
    <source>
        <dbReference type="EMBL" id="GAA56096.1"/>
    </source>
</evidence>
<evidence type="ECO:0000313" key="2">
    <source>
        <dbReference type="Proteomes" id="UP000008909"/>
    </source>
</evidence>
<sequence>MGGRFGVDDKRTDNSKRLLQMRVTLRVRNRAVALINFDFKTIELIQKSTVMQMTKAAWSHLTRPNEHWISSRSAHIIAARNAIPAFSDYGGARTSLKHRIIRSLENDRDFEAAEDDEGFY</sequence>
<protein>
    <submittedName>
        <fullName evidence="1">Uncharacterized protein</fullName>
    </submittedName>
</protein>
<name>G7YT16_CLOSI</name>